<evidence type="ECO:0000256" key="1">
    <source>
        <dbReference type="ARBA" id="ARBA00004651"/>
    </source>
</evidence>
<evidence type="ECO:0000256" key="6">
    <source>
        <dbReference type="SAM" id="Phobius"/>
    </source>
</evidence>
<evidence type="ECO:0000256" key="3">
    <source>
        <dbReference type="ARBA" id="ARBA00022692"/>
    </source>
</evidence>
<dbReference type="RefSeq" id="WP_114795471.1">
    <property type="nucleotide sequence ID" value="NZ_QQZY01000002.1"/>
</dbReference>
<keyword evidence="2" id="KW-1003">Cell membrane</keyword>
<reference evidence="7 8" key="1">
    <citation type="submission" date="2018-07" db="EMBL/GenBank/DDBJ databases">
        <title>High-quality-draft genome sequence of Gaiella occulta.</title>
        <authorList>
            <person name="Severino R."/>
            <person name="Froufe H.J.C."/>
            <person name="Rainey F.A."/>
            <person name="Barroso C."/>
            <person name="Albuquerque L."/>
            <person name="Lobo-Da-Cunha A."/>
            <person name="Da Costa M.S."/>
            <person name="Egas C."/>
        </authorList>
    </citation>
    <scope>NUCLEOTIDE SEQUENCE [LARGE SCALE GENOMIC DNA]</scope>
    <source>
        <strain evidence="7 8">F2-233</strain>
    </source>
</reference>
<feature type="transmembrane region" description="Helical" evidence="6">
    <location>
        <begin position="204"/>
        <end position="220"/>
    </location>
</feature>
<dbReference type="PANTHER" id="PTHR39087:SF2">
    <property type="entry name" value="UPF0104 MEMBRANE PROTEIN MJ1595"/>
    <property type="match status" value="1"/>
</dbReference>
<keyword evidence="5 6" id="KW-0472">Membrane</keyword>
<protein>
    <recommendedName>
        <fullName evidence="9">Flippase-like domain-containing protein</fullName>
    </recommendedName>
</protein>
<dbReference type="InterPro" id="IPR022791">
    <property type="entry name" value="L-PG_synthase/AglD"/>
</dbReference>
<evidence type="ECO:0000256" key="2">
    <source>
        <dbReference type="ARBA" id="ARBA00022475"/>
    </source>
</evidence>
<evidence type="ECO:0008006" key="9">
    <source>
        <dbReference type="Google" id="ProtNLM"/>
    </source>
</evidence>
<dbReference type="PANTHER" id="PTHR39087">
    <property type="entry name" value="UPF0104 MEMBRANE PROTEIN MJ1595"/>
    <property type="match status" value="1"/>
</dbReference>
<sequence>MQRVLEAIETFWEHLADVRLVPLAIAVGLHLVKLGCTSRAWRNVLAAAYPEERVRWRSIYAAYAAGVGVNAIFPARAGDVVRLYLTHRAIPGSSYTTLASSTLVLSIVDFGLALGLFTWALTQGVLPGLDVLPLLPSFDFHWFLAHGGTSQVLLVVLVLASVALAVWLRYRVRELGARVTQAFVVLRSPVRYVRTVVVWQLADWSLRLVTIWLALGAFGIHQSLRNVLLVQASSSLATLVPVSPGGIGTEQAFLLYTLGGQASRTALLAFSVGMKLTLTAVNVAVGFAAILLTLRTLRFRRATEALSPLP</sequence>
<name>A0A7M2YYT4_9ACTN</name>
<reference evidence="8" key="2">
    <citation type="journal article" date="2019" name="MicrobiologyOpen">
        <title>High-quality draft genome sequence of Gaiella occulta isolated from a 150 meter deep mineral water borehole and comparison with the genome sequences of other deep-branching lineages of the phylum Actinobacteria.</title>
        <authorList>
            <person name="Severino R."/>
            <person name="Froufe H.J.C."/>
            <person name="Barroso C."/>
            <person name="Albuquerque L."/>
            <person name="Lobo-da-Cunha A."/>
            <person name="da Costa M.S."/>
            <person name="Egas C."/>
        </authorList>
    </citation>
    <scope>NUCLEOTIDE SEQUENCE [LARGE SCALE GENOMIC DNA]</scope>
    <source>
        <strain evidence="8">F2-233</strain>
    </source>
</reference>
<feature type="transmembrane region" description="Helical" evidence="6">
    <location>
        <begin position="267"/>
        <end position="292"/>
    </location>
</feature>
<evidence type="ECO:0000256" key="5">
    <source>
        <dbReference type="ARBA" id="ARBA00023136"/>
    </source>
</evidence>
<keyword evidence="8" id="KW-1185">Reference proteome</keyword>
<dbReference type="Proteomes" id="UP000254134">
    <property type="component" value="Unassembled WGS sequence"/>
</dbReference>
<dbReference type="AlphaFoldDB" id="A0A7M2YYT4"/>
<gene>
    <name evidence="7" type="ORF">Gocc_1048</name>
</gene>
<comment type="caution">
    <text evidence="7">The sequence shown here is derived from an EMBL/GenBank/DDBJ whole genome shotgun (WGS) entry which is preliminary data.</text>
</comment>
<feature type="transmembrane region" description="Helical" evidence="6">
    <location>
        <begin position="142"/>
        <end position="168"/>
    </location>
</feature>
<dbReference type="Pfam" id="PF03706">
    <property type="entry name" value="LPG_synthase_TM"/>
    <property type="match status" value="1"/>
</dbReference>
<feature type="transmembrane region" description="Helical" evidence="6">
    <location>
        <begin position="103"/>
        <end position="122"/>
    </location>
</feature>
<keyword evidence="3 6" id="KW-0812">Transmembrane</keyword>
<evidence type="ECO:0000313" key="7">
    <source>
        <dbReference type="EMBL" id="RDI75250.1"/>
    </source>
</evidence>
<keyword evidence="4 6" id="KW-1133">Transmembrane helix</keyword>
<proteinExistence type="predicted"/>
<comment type="subcellular location">
    <subcellularLocation>
        <location evidence="1">Cell membrane</location>
        <topology evidence="1">Multi-pass membrane protein</topology>
    </subcellularLocation>
</comment>
<evidence type="ECO:0000313" key="8">
    <source>
        <dbReference type="Proteomes" id="UP000254134"/>
    </source>
</evidence>
<organism evidence="7 8">
    <name type="scientific">Gaiella occulta</name>
    <dbReference type="NCBI Taxonomy" id="1002870"/>
    <lineage>
        <taxon>Bacteria</taxon>
        <taxon>Bacillati</taxon>
        <taxon>Actinomycetota</taxon>
        <taxon>Thermoleophilia</taxon>
        <taxon>Gaiellales</taxon>
        <taxon>Gaiellaceae</taxon>
        <taxon>Gaiella</taxon>
    </lineage>
</organism>
<dbReference type="OrthoDB" id="5241684at2"/>
<accession>A0A7M2YYT4</accession>
<dbReference type="GO" id="GO:0005886">
    <property type="term" value="C:plasma membrane"/>
    <property type="evidence" value="ECO:0007669"/>
    <property type="project" value="UniProtKB-SubCell"/>
</dbReference>
<dbReference type="EMBL" id="QQZY01000002">
    <property type="protein sequence ID" value="RDI75250.1"/>
    <property type="molecule type" value="Genomic_DNA"/>
</dbReference>
<evidence type="ECO:0000256" key="4">
    <source>
        <dbReference type="ARBA" id="ARBA00022989"/>
    </source>
</evidence>